<evidence type="ECO:0000256" key="3">
    <source>
        <dbReference type="ARBA" id="ARBA00022576"/>
    </source>
</evidence>
<dbReference type="STRING" id="926571.NVIE_011960"/>
<dbReference type="SUPFAM" id="SSF53383">
    <property type="entry name" value="PLP-dependent transferases"/>
    <property type="match status" value="1"/>
</dbReference>
<dbReference type="Gene3D" id="3.40.640.10">
    <property type="entry name" value="Type I PLP-dependent aspartate aminotransferase-like (Major domain)"/>
    <property type="match status" value="1"/>
</dbReference>
<dbReference type="RefSeq" id="WP_075054434.1">
    <property type="nucleotide sequence ID" value="NZ_CP007536.1"/>
</dbReference>
<evidence type="ECO:0000313" key="8">
    <source>
        <dbReference type="Proteomes" id="UP000027093"/>
    </source>
</evidence>
<dbReference type="GO" id="GO:0008453">
    <property type="term" value="F:alanine-glyoxylate transaminase activity"/>
    <property type="evidence" value="ECO:0007669"/>
    <property type="project" value="TreeGrafter"/>
</dbReference>
<evidence type="ECO:0000256" key="5">
    <source>
        <dbReference type="ARBA" id="ARBA00022898"/>
    </source>
</evidence>
<dbReference type="InterPro" id="IPR024169">
    <property type="entry name" value="SP_NH2Trfase/AEP_transaminase"/>
</dbReference>
<comment type="similarity">
    <text evidence="2">Belongs to the class-V pyridoxal-phosphate-dependent aminotransferase family.</text>
</comment>
<accession>A0A060HFQ8</accession>
<dbReference type="AlphaFoldDB" id="A0A060HFQ8"/>
<dbReference type="InterPro" id="IPR015422">
    <property type="entry name" value="PyrdxlP-dep_Trfase_small"/>
</dbReference>
<dbReference type="InterPro" id="IPR000192">
    <property type="entry name" value="Aminotrans_V_dom"/>
</dbReference>
<reference evidence="7 8" key="1">
    <citation type="journal article" date="2014" name="Int. J. Syst. Evol. Microbiol.">
        <title>Nitrososphaera viennensis gen. nov., sp. nov., an aerobic and mesophilic, ammonia-oxidizing archaeon from soil and a member of the archaeal phylum Thaumarchaeota.</title>
        <authorList>
            <person name="Stieglmeier M."/>
            <person name="Klingl A."/>
            <person name="Alves R.J."/>
            <person name="Rittmann S.K."/>
            <person name="Melcher M."/>
            <person name="Leisch N."/>
            <person name="Schleper C."/>
        </authorList>
    </citation>
    <scope>NUCLEOTIDE SEQUENCE [LARGE SCALE GENOMIC DNA]</scope>
    <source>
        <strain evidence="7">EN76</strain>
    </source>
</reference>
<sequence length="381" mass="42150">MEYLVMLPGPTNVPNRVMNAMLAPVINHRSDDFRVLYKEIFEKTQKVFQTTGDIVLLTTSGTGAVEASVVNLIKKGDKAVIPVNGEFSTRLADLIDSWGGQAIRIKAPFGENPPYEEFEKAFDQHKDIKALYAVYNETSTGTTVRYMDKLGELASRKGAFFVADSVSILGGDELPVDKWNIDVCVTASQKALAAPPGVSPVSVSARAKKYMQENPPPTAYLNLKRYFKYQEEHFETPFTPALPLYYAFREALDMILEEGMENRIRRHRICADAFYAGLNAMGLTPFAKPDARSNVVIAVNYLPGMDDKKFRGLLGEQFKVLVAGGFGDLKGKVFRVGCMGEVHRYHVMRTLSSIASAMNMIGVKANPEATSVALDRLKALN</sequence>
<gene>
    <name evidence="7" type="ORF">NVIE_011960</name>
</gene>
<dbReference type="PANTHER" id="PTHR21152">
    <property type="entry name" value="AMINOTRANSFERASE CLASS V"/>
    <property type="match status" value="1"/>
</dbReference>
<dbReference type="Pfam" id="PF00266">
    <property type="entry name" value="Aminotran_5"/>
    <property type="match status" value="1"/>
</dbReference>
<dbReference type="GO" id="GO:0019265">
    <property type="term" value="P:glycine biosynthetic process, by transamination of glyoxylate"/>
    <property type="evidence" value="ECO:0007669"/>
    <property type="project" value="TreeGrafter"/>
</dbReference>
<feature type="domain" description="Aminotransferase class V" evidence="6">
    <location>
        <begin position="26"/>
        <end position="325"/>
    </location>
</feature>
<proteinExistence type="inferred from homology"/>
<dbReference type="PIRSF" id="PIRSF000524">
    <property type="entry name" value="SPT"/>
    <property type="match status" value="1"/>
</dbReference>
<evidence type="ECO:0000256" key="2">
    <source>
        <dbReference type="ARBA" id="ARBA00009236"/>
    </source>
</evidence>
<evidence type="ECO:0000313" key="7">
    <source>
        <dbReference type="EMBL" id="AIC15429.1"/>
    </source>
</evidence>
<name>A0A060HFQ8_9ARCH</name>
<dbReference type="OrthoDB" id="35685at2157"/>
<dbReference type="GO" id="GO:0004760">
    <property type="term" value="F:L-serine-pyruvate transaminase activity"/>
    <property type="evidence" value="ECO:0007669"/>
    <property type="project" value="TreeGrafter"/>
</dbReference>
<dbReference type="Proteomes" id="UP000027093">
    <property type="component" value="Chromosome"/>
</dbReference>
<evidence type="ECO:0000256" key="1">
    <source>
        <dbReference type="ARBA" id="ARBA00001933"/>
    </source>
</evidence>
<dbReference type="PANTHER" id="PTHR21152:SF24">
    <property type="entry name" value="ALANINE--GLYOXYLATE AMINOTRANSFERASE 1"/>
    <property type="match status" value="1"/>
</dbReference>
<organism evidence="7 8">
    <name type="scientific">Nitrososphaera viennensis EN76</name>
    <dbReference type="NCBI Taxonomy" id="926571"/>
    <lineage>
        <taxon>Archaea</taxon>
        <taxon>Nitrososphaerota</taxon>
        <taxon>Nitrososphaeria</taxon>
        <taxon>Nitrososphaerales</taxon>
        <taxon>Nitrososphaeraceae</taxon>
        <taxon>Nitrososphaera</taxon>
    </lineage>
</organism>
<keyword evidence="4 7" id="KW-0808">Transferase</keyword>
<dbReference type="InterPro" id="IPR015421">
    <property type="entry name" value="PyrdxlP-dep_Trfase_major"/>
</dbReference>
<dbReference type="HOGENOM" id="CLU_027686_1_1_2"/>
<comment type="cofactor">
    <cofactor evidence="1">
        <name>pyridoxal 5'-phosphate</name>
        <dbReference type="ChEBI" id="CHEBI:597326"/>
    </cofactor>
</comment>
<dbReference type="InterPro" id="IPR015424">
    <property type="entry name" value="PyrdxlP-dep_Trfase"/>
</dbReference>
<keyword evidence="8" id="KW-1185">Reference proteome</keyword>
<evidence type="ECO:0000256" key="4">
    <source>
        <dbReference type="ARBA" id="ARBA00022679"/>
    </source>
</evidence>
<dbReference type="GeneID" id="74946458"/>
<keyword evidence="3 7" id="KW-0032">Aminotransferase</keyword>
<keyword evidence="5" id="KW-0663">Pyridoxal phosphate</keyword>
<dbReference type="EMBL" id="CP007536">
    <property type="protein sequence ID" value="AIC15429.1"/>
    <property type="molecule type" value="Genomic_DNA"/>
</dbReference>
<dbReference type="KEGG" id="nvn:NVIE_011960"/>
<dbReference type="Gene3D" id="3.90.1150.10">
    <property type="entry name" value="Aspartate Aminotransferase, domain 1"/>
    <property type="match status" value="1"/>
</dbReference>
<evidence type="ECO:0000259" key="6">
    <source>
        <dbReference type="Pfam" id="PF00266"/>
    </source>
</evidence>
<protein>
    <submittedName>
        <fullName evidence="7">Uncharacterized aminotransferase OR putativesoluble hydrogenase, small subunit</fullName>
    </submittedName>
</protein>